<dbReference type="InterPro" id="IPR015856">
    <property type="entry name" value="ABC_transpr_CbiO/EcfA_su"/>
</dbReference>
<dbReference type="InterPro" id="IPR027417">
    <property type="entry name" value="P-loop_NTPase"/>
</dbReference>
<dbReference type="PROSITE" id="PS50893">
    <property type="entry name" value="ABC_TRANSPORTER_2"/>
    <property type="match status" value="1"/>
</dbReference>
<evidence type="ECO:0000256" key="8">
    <source>
        <dbReference type="RuleBase" id="RU365104"/>
    </source>
</evidence>
<dbReference type="SMART" id="SM00382">
    <property type="entry name" value="AAA"/>
    <property type="match status" value="1"/>
</dbReference>
<accession>A0A3M7TKW7</accession>
<dbReference type="PROSITE" id="PS00211">
    <property type="entry name" value="ABC_TRANSPORTER_1"/>
    <property type="match status" value="1"/>
</dbReference>
<evidence type="ECO:0000256" key="6">
    <source>
        <dbReference type="ARBA" id="ARBA00022967"/>
    </source>
</evidence>
<sequence length="292" mass="32242">MHIKAQDLGFTYMKNTPFEKRALRGVNLELKEGSRVAIVGHTGSGKSTLVQHINGLLVPSEGSLTAGEVEIRPGTKQKTLAKLRQQVGMVFQFPEHQLFDETVEKDVAFGPLNFGYSREEAFRLACEALGKVGLHDKELYQKSPFDLSGGQMRRVAIAGVLASNPDVLILDEPTAGLDPQGRINMMELFSDWQKEKQERSYVLVTHHMEDAATYADYIFVMHKGSLVFEGSPEEVFSDEARLKQWGLGVPKSSSLLMNLSKRTGAPLTVTAFTPEDAALEIARFLKGDEGSV</sequence>
<protein>
    <recommendedName>
        <fullName evidence="8">Energy-coupling factor transporter ATP-binding protein EcfA2</fullName>
        <ecNumber evidence="8">7.-.-.-</ecNumber>
    </recommendedName>
</protein>
<evidence type="ECO:0000256" key="4">
    <source>
        <dbReference type="ARBA" id="ARBA00022741"/>
    </source>
</evidence>
<dbReference type="OrthoDB" id="9784332at2"/>
<dbReference type="PANTHER" id="PTHR43553:SF27">
    <property type="entry name" value="ENERGY-COUPLING FACTOR TRANSPORTER ATP-BINDING PROTEIN ECFA2"/>
    <property type="match status" value="1"/>
</dbReference>
<dbReference type="AlphaFoldDB" id="A0A3M7TKW7"/>
<dbReference type="RefSeq" id="WP_122901560.1">
    <property type="nucleotide sequence ID" value="NZ_RHIB01000004.1"/>
</dbReference>
<evidence type="ECO:0000256" key="5">
    <source>
        <dbReference type="ARBA" id="ARBA00022840"/>
    </source>
</evidence>
<keyword evidence="7 8" id="KW-0472">Membrane</keyword>
<evidence type="ECO:0000256" key="1">
    <source>
        <dbReference type="ARBA" id="ARBA00004202"/>
    </source>
</evidence>
<proteinExistence type="inferred from homology"/>
<dbReference type="GO" id="GO:0015087">
    <property type="term" value="F:cobalt ion transmembrane transporter activity"/>
    <property type="evidence" value="ECO:0007669"/>
    <property type="project" value="UniProtKB-ARBA"/>
</dbReference>
<dbReference type="GO" id="GO:0043190">
    <property type="term" value="C:ATP-binding cassette (ABC) transporter complex"/>
    <property type="evidence" value="ECO:0007669"/>
    <property type="project" value="TreeGrafter"/>
</dbReference>
<comment type="subcellular location">
    <subcellularLocation>
        <location evidence="1 8">Cell membrane</location>
        <topology evidence="1 8">Peripheral membrane protein</topology>
    </subcellularLocation>
</comment>
<keyword evidence="5 8" id="KW-0067">ATP-binding</keyword>
<keyword evidence="11" id="KW-1185">Reference proteome</keyword>
<evidence type="ECO:0000256" key="2">
    <source>
        <dbReference type="ARBA" id="ARBA00022448"/>
    </source>
</evidence>
<dbReference type="EC" id="7.-.-.-" evidence="8"/>
<dbReference type="Pfam" id="PF00005">
    <property type="entry name" value="ABC_tran"/>
    <property type="match status" value="1"/>
</dbReference>
<evidence type="ECO:0000313" key="10">
    <source>
        <dbReference type="EMBL" id="RNA66198.1"/>
    </source>
</evidence>
<comment type="similarity">
    <text evidence="8">Belongs to the ABC transporter superfamily. Energy-coupling factor EcfA family.</text>
</comment>
<dbReference type="InterPro" id="IPR050095">
    <property type="entry name" value="ECF_ABC_transporter_ATP-bd"/>
</dbReference>
<dbReference type="InterPro" id="IPR017871">
    <property type="entry name" value="ABC_transporter-like_CS"/>
</dbReference>
<organism evidence="10 11">
    <name type="scientific">Alteribacter keqinensis</name>
    <dbReference type="NCBI Taxonomy" id="2483800"/>
    <lineage>
        <taxon>Bacteria</taxon>
        <taxon>Bacillati</taxon>
        <taxon>Bacillota</taxon>
        <taxon>Bacilli</taxon>
        <taxon>Bacillales</taxon>
        <taxon>Bacillaceae</taxon>
        <taxon>Alteribacter</taxon>
    </lineage>
</organism>
<feature type="domain" description="ABC transporter" evidence="9">
    <location>
        <begin position="3"/>
        <end position="248"/>
    </location>
</feature>
<dbReference type="Gene3D" id="3.40.50.300">
    <property type="entry name" value="P-loop containing nucleotide triphosphate hydrolases"/>
    <property type="match status" value="1"/>
</dbReference>
<dbReference type="SUPFAM" id="SSF52540">
    <property type="entry name" value="P-loop containing nucleoside triphosphate hydrolases"/>
    <property type="match status" value="1"/>
</dbReference>
<dbReference type="Proteomes" id="UP000278746">
    <property type="component" value="Unassembled WGS sequence"/>
</dbReference>
<dbReference type="InterPro" id="IPR003593">
    <property type="entry name" value="AAA+_ATPase"/>
</dbReference>
<comment type="caution">
    <text evidence="10">The sequence shown here is derived from an EMBL/GenBank/DDBJ whole genome shotgun (WGS) entry which is preliminary data.</text>
</comment>
<name>A0A3M7TKW7_9BACI</name>
<evidence type="ECO:0000313" key="11">
    <source>
        <dbReference type="Proteomes" id="UP000278746"/>
    </source>
</evidence>
<keyword evidence="3 8" id="KW-1003">Cell membrane</keyword>
<dbReference type="InterPro" id="IPR003439">
    <property type="entry name" value="ABC_transporter-like_ATP-bd"/>
</dbReference>
<keyword evidence="6" id="KW-1278">Translocase</keyword>
<reference evidence="10 11" key="1">
    <citation type="submission" date="2018-10" db="EMBL/GenBank/DDBJ databases">
        <title>Bacillus Keqinensis sp. nov., a moderately halophilic bacterium isolated from a saline-alkaline lake.</title>
        <authorList>
            <person name="Wang H."/>
        </authorList>
    </citation>
    <scope>NUCLEOTIDE SEQUENCE [LARGE SCALE GENOMIC DNA]</scope>
    <source>
        <strain evidence="10 11">KQ-3</strain>
    </source>
</reference>
<gene>
    <name evidence="10" type="ORF">EBO34_18890</name>
</gene>
<dbReference type="NCBIfam" id="TIGR04521">
    <property type="entry name" value="ECF_ATPase_2"/>
    <property type="match status" value="1"/>
</dbReference>
<dbReference type="EMBL" id="RHIB01000004">
    <property type="protein sequence ID" value="RNA66198.1"/>
    <property type="molecule type" value="Genomic_DNA"/>
</dbReference>
<dbReference type="GO" id="GO:0016887">
    <property type="term" value="F:ATP hydrolysis activity"/>
    <property type="evidence" value="ECO:0007669"/>
    <property type="project" value="InterPro"/>
</dbReference>
<keyword evidence="2 8" id="KW-0813">Transport</keyword>
<evidence type="ECO:0000256" key="3">
    <source>
        <dbReference type="ARBA" id="ARBA00022475"/>
    </source>
</evidence>
<keyword evidence="4 8" id="KW-0547">Nucleotide-binding</keyword>
<dbReference type="GO" id="GO:0042626">
    <property type="term" value="F:ATPase-coupled transmembrane transporter activity"/>
    <property type="evidence" value="ECO:0007669"/>
    <property type="project" value="TreeGrafter"/>
</dbReference>
<dbReference type="InterPro" id="IPR030946">
    <property type="entry name" value="EcfA2"/>
</dbReference>
<dbReference type="PANTHER" id="PTHR43553">
    <property type="entry name" value="HEAVY METAL TRANSPORTER"/>
    <property type="match status" value="1"/>
</dbReference>
<evidence type="ECO:0000256" key="7">
    <source>
        <dbReference type="ARBA" id="ARBA00023136"/>
    </source>
</evidence>
<dbReference type="GO" id="GO:0005524">
    <property type="term" value="F:ATP binding"/>
    <property type="evidence" value="ECO:0007669"/>
    <property type="project" value="UniProtKB-UniRule"/>
</dbReference>
<dbReference type="FunFam" id="3.40.50.300:FF:000224">
    <property type="entry name" value="Energy-coupling factor transporter ATP-binding protein EcfA"/>
    <property type="match status" value="1"/>
</dbReference>
<evidence type="ECO:0000259" key="9">
    <source>
        <dbReference type="PROSITE" id="PS50893"/>
    </source>
</evidence>
<dbReference type="CDD" id="cd03225">
    <property type="entry name" value="ABC_cobalt_CbiO_domain1"/>
    <property type="match status" value="1"/>
</dbReference>
<comment type="function">
    <text evidence="8">ATP-binding (A) component of a common energy-coupling factor (ECF) ABC-transporter complex.</text>
</comment>
<comment type="subunit">
    <text evidence="8">Forms a stable energy-coupling factor (ECF) transporter complex composed of 2 membrane-embedded substrate-binding proteins (S component), 2 ATP-binding proteins (A component) and 2 transmembrane proteins (T component).</text>
</comment>